<dbReference type="InterPro" id="IPR035979">
    <property type="entry name" value="RBD_domain_sf"/>
</dbReference>
<dbReference type="InterPro" id="IPR000504">
    <property type="entry name" value="RRM_dom"/>
</dbReference>
<evidence type="ECO:0000256" key="2">
    <source>
        <dbReference type="ARBA" id="ARBA00023242"/>
    </source>
</evidence>
<dbReference type="SUPFAM" id="SSF54928">
    <property type="entry name" value="RNA-binding domain, RBD"/>
    <property type="match status" value="2"/>
</dbReference>
<keyword evidence="3" id="KW-0694">RNA-binding</keyword>
<dbReference type="OrthoDB" id="1875751at2759"/>
<dbReference type="GO" id="GO:0003723">
    <property type="term" value="F:RNA binding"/>
    <property type="evidence" value="ECO:0007669"/>
    <property type="project" value="UniProtKB-UniRule"/>
</dbReference>
<dbReference type="GO" id="GO:0010468">
    <property type="term" value="P:regulation of gene expression"/>
    <property type="evidence" value="ECO:0007669"/>
    <property type="project" value="TreeGrafter"/>
</dbReference>
<evidence type="ECO:0000313" key="6">
    <source>
        <dbReference type="Proteomes" id="UP000237000"/>
    </source>
</evidence>
<dbReference type="PANTHER" id="PTHR48033:SF10">
    <property type="entry name" value="RNA-BINDING PROTEIN SQUID"/>
    <property type="match status" value="1"/>
</dbReference>
<proteinExistence type="predicted"/>
<organism evidence="5 6">
    <name type="scientific">Trema orientale</name>
    <name type="common">Charcoal tree</name>
    <name type="synonym">Celtis orientalis</name>
    <dbReference type="NCBI Taxonomy" id="63057"/>
    <lineage>
        <taxon>Eukaryota</taxon>
        <taxon>Viridiplantae</taxon>
        <taxon>Streptophyta</taxon>
        <taxon>Embryophyta</taxon>
        <taxon>Tracheophyta</taxon>
        <taxon>Spermatophyta</taxon>
        <taxon>Magnoliopsida</taxon>
        <taxon>eudicotyledons</taxon>
        <taxon>Gunneridae</taxon>
        <taxon>Pentapetalae</taxon>
        <taxon>rosids</taxon>
        <taxon>fabids</taxon>
        <taxon>Rosales</taxon>
        <taxon>Cannabaceae</taxon>
        <taxon>Trema</taxon>
    </lineage>
</organism>
<dbReference type="EMBL" id="JXTC01000040">
    <property type="protein sequence ID" value="PON96168.1"/>
    <property type="molecule type" value="Genomic_DNA"/>
</dbReference>
<dbReference type="STRING" id="63057.A0A2P5FEE9"/>
<evidence type="ECO:0000259" key="4">
    <source>
        <dbReference type="PROSITE" id="PS50102"/>
    </source>
</evidence>
<dbReference type="PROSITE" id="PS50102">
    <property type="entry name" value="RRM"/>
    <property type="match status" value="2"/>
</dbReference>
<keyword evidence="6" id="KW-1185">Reference proteome</keyword>
<name>A0A2P5FEE9_TREOI</name>
<comment type="subcellular location">
    <subcellularLocation>
        <location evidence="1">Nucleus</location>
    </subcellularLocation>
</comment>
<feature type="domain" description="RRM" evidence="4">
    <location>
        <begin position="25"/>
        <end position="75"/>
    </location>
</feature>
<dbReference type="GO" id="GO:0000785">
    <property type="term" value="C:chromatin"/>
    <property type="evidence" value="ECO:0007669"/>
    <property type="project" value="TreeGrafter"/>
</dbReference>
<dbReference type="GO" id="GO:0005654">
    <property type="term" value="C:nucleoplasm"/>
    <property type="evidence" value="ECO:0007669"/>
    <property type="project" value="TreeGrafter"/>
</dbReference>
<accession>A0A2P5FEE9</accession>
<sequence>MDDHSQLGHYRGLHGQFEPKSSYEGIMVRGSIGHRDSASGKLRRYFKKYGEITDSVIMYDKQSGRPRGYGFVEVKRTVPREDLEAKGASKTKKIFVGGLPRYLANDELRAHFSLYGGIIEYQIVLDHESGRSRGFGFVTFENEDAVEQIFSQRKLNELGGKQVEIKWAERKRAGGDNSGNATTKFDGFGGTAAGHGGRYSNKMGQSYGGYGIYDAYGKFGGSYSGNYAGFYCGYGGYLMDLDMVDLCMYGNGAGAGVSFDPSNGYDRSGGSVARRYHPYSK</sequence>
<dbReference type="PANTHER" id="PTHR48033">
    <property type="entry name" value="RNA-BINDING (RRM/RBD/RNP MOTIFS) FAMILY PROTEIN"/>
    <property type="match status" value="1"/>
</dbReference>
<dbReference type="InterPro" id="IPR012677">
    <property type="entry name" value="Nucleotide-bd_a/b_plait_sf"/>
</dbReference>
<gene>
    <name evidence="5" type="ORF">TorRG33x02_080980</name>
</gene>
<dbReference type="InParanoid" id="A0A2P5FEE9"/>
<dbReference type="Pfam" id="PF00076">
    <property type="entry name" value="RRM_1"/>
    <property type="match status" value="2"/>
</dbReference>
<dbReference type="SMART" id="SM00360">
    <property type="entry name" value="RRM"/>
    <property type="match status" value="2"/>
</dbReference>
<dbReference type="AlphaFoldDB" id="A0A2P5FEE9"/>
<evidence type="ECO:0000313" key="5">
    <source>
        <dbReference type="EMBL" id="PON96168.1"/>
    </source>
</evidence>
<evidence type="ECO:0000256" key="3">
    <source>
        <dbReference type="PROSITE-ProRule" id="PRU00176"/>
    </source>
</evidence>
<feature type="domain" description="RRM" evidence="4">
    <location>
        <begin position="92"/>
        <end position="170"/>
    </location>
</feature>
<evidence type="ECO:0000256" key="1">
    <source>
        <dbReference type="ARBA" id="ARBA00004123"/>
    </source>
</evidence>
<dbReference type="Gene3D" id="3.30.70.330">
    <property type="match status" value="2"/>
</dbReference>
<dbReference type="Proteomes" id="UP000237000">
    <property type="component" value="Unassembled WGS sequence"/>
</dbReference>
<comment type="caution">
    <text evidence="5">The sequence shown here is derived from an EMBL/GenBank/DDBJ whole genome shotgun (WGS) entry which is preliminary data.</text>
</comment>
<reference evidence="6" key="1">
    <citation type="submission" date="2016-06" db="EMBL/GenBank/DDBJ databases">
        <title>Parallel loss of symbiosis genes in relatives of nitrogen-fixing non-legume Parasponia.</title>
        <authorList>
            <person name="Van Velzen R."/>
            <person name="Holmer R."/>
            <person name="Bu F."/>
            <person name="Rutten L."/>
            <person name="Van Zeijl A."/>
            <person name="Liu W."/>
            <person name="Santuari L."/>
            <person name="Cao Q."/>
            <person name="Sharma T."/>
            <person name="Shen D."/>
            <person name="Roswanjaya Y."/>
            <person name="Wardhani T."/>
            <person name="Kalhor M.S."/>
            <person name="Jansen J."/>
            <person name="Van den Hoogen J."/>
            <person name="Gungor B."/>
            <person name="Hartog M."/>
            <person name="Hontelez J."/>
            <person name="Verver J."/>
            <person name="Yang W.-C."/>
            <person name="Schijlen E."/>
            <person name="Repin R."/>
            <person name="Schilthuizen M."/>
            <person name="Schranz E."/>
            <person name="Heidstra R."/>
            <person name="Miyata K."/>
            <person name="Fedorova E."/>
            <person name="Kohlen W."/>
            <person name="Bisseling T."/>
            <person name="Smit S."/>
            <person name="Geurts R."/>
        </authorList>
    </citation>
    <scope>NUCLEOTIDE SEQUENCE [LARGE SCALE GENOMIC DNA]</scope>
    <source>
        <strain evidence="6">cv. RG33-2</strain>
    </source>
</reference>
<protein>
    <submittedName>
        <fullName evidence="5">Splicing factor-like protein</fullName>
    </submittedName>
</protein>
<keyword evidence="2" id="KW-0539">Nucleus</keyword>